<evidence type="ECO:0000256" key="1">
    <source>
        <dbReference type="ARBA" id="ARBA00004613"/>
    </source>
</evidence>
<keyword evidence="3" id="KW-0964">Secreted</keyword>
<dbReference type="PROSITE" id="PS51767">
    <property type="entry name" value="PEPTIDASE_A1"/>
    <property type="match status" value="1"/>
</dbReference>
<evidence type="ECO:0000256" key="10">
    <source>
        <dbReference type="RuleBase" id="RU000454"/>
    </source>
</evidence>
<dbReference type="InterPro" id="IPR034161">
    <property type="entry name" value="Pepsin-like_plant"/>
</dbReference>
<dbReference type="InterPro" id="IPR051708">
    <property type="entry name" value="Plant_Aspart_Prot_A1"/>
</dbReference>
<feature type="domain" description="Peptidase A1" evidence="12">
    <location>
        <begin position="106"/>
        <end position="441"/>
    </location>
</feature>
<dbReference type="Proteomes" id="UP001237642">
    <property type="component" value="Unassembled WGS sequence"/>
</dbReference>
<comment type="subcellular location">
    <subcellularLocation>
        <location evidence="1">Secreted</location>
    </subcellularLocation>
</comment>
<evidence type="ECO:0000256" key="2">
    <source>
        <dbReference type="ARBA" id="ARBA00007447"/>
    </source>
</evidence>
<dbReference type="InterPro" id="IPR032799">
    <property type="entry name" value="TAXi_C"/>
</dbReference>
<feature type="chain" id="PRO_5042049407" evidence="11">
    <location>
        <begin position="25"/>
        <end position="449"/>
    </location>
</feature>
<evidence type="ECO:0000313" key="13">
    <source>
        <dbReference type="EMBL" id="KAK1403002.1"/>
    </source>
</evidence>
<dbReference type="PROSITE" id="PS00141">
    <property type="entry name" value="ASP_PROTEASE"/>
    <property type="match status" value="1"/>
</dbReference>
<name>A0AAD8JI93_9APIA</name>
<evidence type="ECO:0000256" key="4">
    <source>
        <dbReference type="ARBA" id="ARBA00022670"/>
    </source>
</evidence>
<feature type="signal peptide" evidence="11">
    <location>
        <begin position="1"/>
        <end position="24"/>
    </location>
</feature>
<reference evidence="13" key="1">
    <citation type="submission" date="2023-02" db="EMBL/GenBank/DDBJ databases">
        <title>Genome of toxic invasive species Heracleum sosnowskyi carries increased number of genes despite the absence of recent whole-genome duplications.</title>
        <authorList>
            <person name="Schelkunov M."/>
            <person name="Shtratnikova V."/>
            <person name="Makarenko M."/>
            <person name="Klepikova A."/>
            <person name="Omelchenko D."/>
            <person name="Novikova G."/>
            <person name="Obukhova E."/>
            <person name="Bogdanov V."/>
            <person name="Penin A."/>
            <person name="Logacheva M."/>
        </authorList>
    </citation>
    <scope>NUCLEOTIDE SEQUENCE</scope>
    <source>
        <strain evidence="13">Hsosn_3</strain>
        <tissue evidence="13">Leaf</tissue>
    </source>
</reference>
<gene>
    <name evidence="13" type="ORF">POM88_002607</name>
</gene>
<organism evidence="13 14">
    <name type="scientific">Heracleum sosnowskyi</name>
    <dbReference type="NCBI Taxonomy" id="360622"/>
    <lineage>
        <taxon>Eukaryota</taxon>
        <taxon>Viridiplantae</taxon>
        <taxon>Streptophyta</taxon>
        <taxon>Embryophyta</taxon>
        <taxon>Tracheophyta</taxon>
        <taxon>Spermatophyta</taxon>
        <taxon>Magnoliopsida</taxon>
        <taxon>eudicotyledons</taxon>
        <taxon>Gunneridae</taxon>
        <taxon>Pentapetalae</taxon>
        <taxon>asterids</taxon>
        <taxon>campanulids</taxon>
        <taxon>Apiales</taxon>
        <taxon>Apiaceae</taxon>
        <taxon>Apioideae</taxon>
        <taxon>apioid superclade</taxon>
        <taxon>Tordylieae</taxon>
        <taxon>Tordyliinae</taxon>
        <taxon>Heracleum</taxon>
    </lineage>
</organism>
<feature type="active site" evidence="9">
    <location>
        <position position="330"/>
    </location>
</feature>
<dbReference type="FunFam" id="2.40.70.10:FF:000016">
    <property type="entry name" value="Probable aspartic protease At2g35615"/>
    <property type="match status" value="1"/>
</dbReference>
<evidence type="ECO:0000256" key="7">
    <source>
        <dbReference type="ARBA" id="ARBA00022801"/>
    </source>
</evidence>
<dbReference type="InterPro" id="IPR032861">
    <property type="entry name" value="TAXi_N"/>
</dbReference>
<dbReference type="GO" id="GO:0006508">
    <property type="term" value="P:proteolysis"/>
    <property type="evidence" value="ECO:0007669"/>
    <property type="project" value="UniProtKB-KW"/>
</dbReference>
<keyword evidence="14" id="KW-1185">Reference proteome</keyword>
<dbReference type="Pfam" id="PF14541">
    <property type="entry name" value="TAXi_C"/>
    <property type="match status" value="1"/>
</dbReference>
<evidence type="ECO:0000259" key="12">
    <source>
        <dbReference type="PROSITE" id="PS51767"/>
    </source>
</evidence>
<dbReference type="InterPro" id="IPR001969">
    <property type="entry name" value="Aspartic_peptidase_AS"/>
</dbReference>
<dbReference type="InterPro" id="IPR033121">
    <property type="entry name" value="PEPTIDASE_A1"/>
</dbReference>
<dbReference type="GO" id="GO:0005576">
    <property type="term" value="C:extracellular region"/>
    <property type="evidence" value="ECO:0007669"/>
    <property type="project" value="UniProtKB-SubCell"/>
</dbReference>
<protein>
    <submittedName>
        <fullName evidence="13">Aspartic proteinase CDR1-like</fullName>
    </submittedName>
</protein>
<dbReference type="PANTHER" id="PTHR47967:SF128">
    <property type="entry name" value="ASPARTIC PROTEINASE CDR1-LIKE"/>
    <property type="match status" value="1"/>
</dbReference>
<dbReference type="PANTHER" id="PTHR47967">
    <property type="entry name" value="OS07G0603500 PROTEIN-RELATED"/>
    <property type="match status" value="1"/>
</dbReference>
<dbReference type="PRINTS" id="PR00792">
    <property type="entry name" value="PEPSIN"/>
</dbReference>
<evidence type="ECO:0000256" key="5">
    <source>
        <dbReference type="ARBA" id="ARBA00022729"/>
    </source>
</evidence>
<proteinExistence type="inferred from homology"/>
<evidence type="ECO:0000313" key="14">
    <source>
        <dbReference type="Proteomes" id="UP001237642"/>
    </source>
</evidence>
<comment type="similarity">
    <text evidence="2 10">Belongs to the peptidase A1 family.</text>
</comment>
<evidence type="ECO:0000256" key="8">
    <source>
        <dbReference type="ARBA" id="ARBA00023180"/>
    </source>
</evidence>
<evidence type="ECO:0000256" key="9">
    <source>
        <dbReference type="PIRSR" id="PIRSR601461-1"/>
    </source>
</evidence>
<feature type="active site" evidence="9">
    <location>
        <position position="124"/>
    </location>
</feature>
<keyword evidence="8" id="KW-0325">Glycoprotein</keyword>
<dbReference type="SUPFAM" id="SSF50630">
    <property type="entry name" value="Acid proteases"/>
    <property type="match status" value="1"/>
</dbReference>
<evidence type="ECO:0000256" key="11">
    <source>
        <dbReference type="SAM" id="SignalP"/>
    </source>
</evidence>
<keyword evidence="7 10" id="KW-0378">Hydrolase</keyword>
<accession>A0AAD8JI93</accession>
<dbReference type="InterPro" id="IPR001461">
    <property type="entry name" value="Aspartic_peptidase_A1"/>
</dbReference>
<dbReference type="InterPro" id="IPR021109">
    <property type="entry name" value="Peptidase_aspartic_dom_sf"/>
</dbReference>
<reference evidence="13" key="2">
    <citation type="submission" date="2023-05" db="EMBL/GenBank/DDBJ databases">
        <authorList>
            <person name="Schelkunov M.I."/>
        </authorList>
    </citation>
    <scope>NUCLEOTIDE SEQUENCE</scope>
    <source>
        <strain evidence="13">Hsosn_3</strain>
        <tissue evidence="13">Leaf</tissue>
    </source>
</reference>
<dbReference type="Gene3D" id="2.40.70.10">
    <property type="entry name" value="Acid Proteases"/>
    <property type="match status" value="2"/>
</dbReference>
<evidence type="ECO:0000256" key="6">
    <source>
        <dbReference type="ARBA" id="ARBA00022750"/>
    </source>
</evidence>
<sequence length="449" mass="49957">MTLLHMATFSIFFILVSIFLCSEAHPSHLTSHESTTTSGFSLDLIHREASPLSPFYNPLATHSERLKNAIHRSNSRLSHFQSKCRRRRSRSSGSVESDIHYDSGEYLMKLLIGTPPVETLGIADTGSDLTWIQCKPCKRCFEHINPLFDLRASSSYKTLKCTSKQCKAFQDFSSTCTREHNKCQYHVVYGDGSYSQGHLATETLTFGKTSIEKLAFGCGHYNRGIFGNTTSGIIGLGGGPLSLISQLKERIQGKFSYCLVSIFKNETSRINFGEQAPVSSSKVVSTPLFPTPDVTFYYLYLEKVIIGNKSFEVPREEDEERAESGNIIIDSGTTLTYLPGGEFYNGIVSTLKEAMGVKTIDYPDGNFKFCYKTNSKIKAPVIAFQFKNATIEIPQSSTFVEVDDGVTCFTVVPSGMSIFGNILQENFLVSYDIQNKKVSFQATDCSKKL</sequence>
<dbReference type="EMBL" id="JAUIZM010000001">
    <property type="protein sequence ID" value="KAK1403002.1"/>
    <property type="molecule type" value="Genomic_DNA"/>
</dbReference>
<dbReference type="Pfam" id="PF14543">
    <property type="entry name" value="TAXi_N"/>
    <property type="match status" value="1"/>
</dbReference>
<evidence type="ECO:0000256" key="3">
    <source>
        <dbReference type="ARBA" id="ARBA00022525"/>
    </source>
</evidence>
<keyword evidence="4 10" id="KW-0645">Protease</keyword>
<dbReference type="GO" id="GO:0004190">
    <property type="term" value="F:aspartic-type endopeptidase activity"/>
    <property type="evidence" value="ECO:0007669"/>
    <property type="project" value="UniProtKB-KW"/>
</dbReference>
<keyword evidence="5 11" id="KW-0732">Signal</keyword>
<keyword evidence="6 10" id="KW-0064">Aspartyl protease</keyword>
<comment type="caution">
    <text evidence="13">The sequence shown here is derived from an EMBL/GenBank/DDBJ whole genome shotgun (WGS) entry which is preliminary data.</text>
</comment>
<dbReference type="AlphaFoldDB" id="A0AAD8JI93"/>
<dbReference type="FunFam" id="2.40.70.10:FF:000050">
    <property type="entry name" value="Aspartic proteinase CDR1"/>
    <property type="match status" value="1"/>
</dbReference>
<dbReference type="CDD" id="cd05476">
    <property type="entry name" value="pepsin_A_like_plant"/>
    <property type="match status" value="1"/>
</dbReference>